<dbReference type="EMBL" id="JBFCZG010000002">
    <property type="protein sequence ID" value="KAL3425505.1"/>
    <property type="molecule type" value="Genomic_DNA"/>
</dbReference>
<accession>A0ABR4PQC0</accession>
<proteinExistence type="predicted"/>
<keyword evidence="1" id="KW-0812">Transmembrane</keyword>
<keyword evidence="1" id="KW-0472">Membrane</keyword>
<evidence type="ECO:0000313" key="2">
    <source>
        <dbReference type="EMBL" id="KAL3425505.1"/>
    </source>
</evidence>
<evidence type="ECO:0000313" key="3">
    <source>
        <dbReference type="Proteomes" id="UP001629113"/>
    </source>
</evidence>
<gene>
    <name evidence="2" type="ORF">PVAG01_02296</name>
</gene>
<organism evidence="2 3">
    <name type="scientific">Phlyctema vagabunda</name>
    <dbReference type="NCBI Taxonomy" id="108571"/>
    <lineage>
        <taxon>Eukaryota</taxon>
        <taxon>Fungi</taxon>
        <taxon>Dikarya</taxon>
        <taxon>Ascomycota</taxon>
        <taxon>Pezizomycotina</taxon>
        <taxon>Leotiomycetes</taxon>
        <taxon>Helotiales</taxon>
        <taxon>Dermateaceae</taxon>
        <taxon>Phlyctema</taxon>
    </lineage>
</organism>
<sequence>MVSLPLAAALAVLLVDSAIELAFISSMVGYLLRTAKNEYPFEFQGSTAVIRAEPRSLLVNQGHTSNGAAGTALVIICFGGFVTLFLERRREKQGLSYKPSIIFLIYTVLTILSALLSLAALAYTLTVTYQTNDQDIVQSIAAAQAGGKYPVQDWTPDTWTRAMLRLPLTDGDTADRLRYWLRIIDGWKWNLIPLFLIGTLVAVLCVKEYFGGRRRGSEEKVVNGGSL</sequence>
<protein>
    <recommendedName>
        <fullName evidence="4">Transmembrane protein</fullName>
    </recommendedName>
</protein>
<name>A0ABR4PQC0_9HELO</name>
<keyword evidence="1" id="KW-1133">Transmembrane helix</keyword>
<reference evidence="2 3" key="1">
    <citation type="submission" date="2024-06" db="EMBL/GenBank/DDBJ databases">
        <title>Complete genome of Phlyctema vagabunda strain 19-DSS-EL-015.</title>
        <authorList>
            <person name="Fiorenzani C."/>
        </authorList>
    </citation>
    <scope>NUCLEOTIDE SEQUENCE [LARGE SCALE GENOMIC DNA]</scope>
    <source>
        <strain evidence="2 3">19-DSS-EL-015</strain>
    </source>
</reference>
<feature type="transmembrane region" description="Helical" evidence="1">
    <location>
        <begin position="187"/>
        <end position="206"/>
    </location>
</feature>
<keyword evidence="3" id="KW-1185">Reference proteome</keyword>
<feature type="transmembrane region" description="Helical" evidence="1">
    <location>
        <begin position="101"/>
        <end position="123"/>
    </location>
</feature>
<comment type="caution">
    <text evidence="2">The sequence shown here is derived from an EMBL/GenBank/DDBJ whole genome shotgun (WGS) entry which is preliminary data.</text>
</comment>
<evidence type="ECO:0008006" key="4">
    <source>
        <dbReference type="Google" id="ProtNLM"/>
    </source>
</evidence>
<dbReference type="Proteomes" id="UP001629113">
    <property type="component" value="Unassembled WGS sequence"/>
</dbReference>
<evidence type="ECO:0000256" key="1">
    <source>
        <dbReference type="SAM" id="Phobius"/>
    </source>
</evidence>
<feature type="transmembrane region" description="Helical" evidence="1">
    <location>
        <begin position="67"/>
        <end position="86"/>
    </location>
</feature>